<protein>
    <submittedName>
        <fullName evidence="3">Sugar ABC transporter substrate-binding protein</fullName>
    </submittedName>
</protein>
<dbReference type="PANTHER" id="PTHR43649">
    <property type="entry name" value="ARABINOSE-BINDING PROTEIN-RELATED"/>
    <property type="match status" value="1"/>
</dbReference>
<dbReference type="PANTHER" id="PTHR43649:SF32">
    <property type="entry name" value="SUGAR BINDING SECRETED PROTEIN"/>
    <property type="match status" value="1"/>
</dbReference>
<evidence type="ECO:0000256" key="2">
    <source>
        <dbReference type="SAM" id="SignalP"/>
    </source>
</evidence>
<name>A0A229UJ57_9BACL</name>
<dbReference type="InterPro" id="IPR050490">
    <property type="entry name" value="Bact_solute-bd_prot1"/>
</dbReference>
<dbReference type="Proteomes" id="UP000215509">
    <property type="component" value="Unassembled WGS sequence"/>
</dbReference>
<dbReference type="RefSeq" id="WP_094017762.1">
    <property type="nucleotide sequence ID" value="NZ_NMQW01000047.1"/>
</dbReference>
<feature type="compositionally biased region" description="Basic and acidic residues" evidence="1">
    <location>
        <begin position="425"/>
        <end position="438"/>
    </location>
</feature>
<reference evidence="3 4" key="1">
    <citation type="submission" date="2017-07" db="EMBL/GenBank/DDBJ databases">
        <title>Genome sequencing and assembly of Paenibacillus rigui.</title>
        <authorList>
            <person name="Mayilraj S."/>
        </authorList>
    </citation>
    <scope>NUCLEOTIDE SEQUENCE [LARGE SCALE GENOMIC DNA]</scope>
    <source>
        <strain evidence="3 4">JCM 16352</strain>
    </source>
</reference>
<evidence type="ECO:0000313" key="3">
    <source>
        <dbReference type="EMBL" id="OXM83436.1"/>
    </source>
</evidence>
<dbReference type="PROSITE" id="PS51257">
    <property type="entry name" value="PROKAR_LIPOPROTEIN"/>
    <property type="match status" value="1"/>
</dbReference>
<comment type="caution">
    <text evidence="3">The sequence shown here is derived from an EMBL/GenBank/DDBJ whole genome shotgun (WGS) entry which is preliminary data.</text>
</comment>
<dbReference type="AlphaFoldDB" id="A0A229UJ57"/>
<evidence type="ECO:0000313" key="4">
    <source>
        <dbReference type="Proteomes" id="UP000215509"/>
    </source>
</evidence>
<dbReference type="SUPFAM" id="SSF53850">
    <property type="entry name" value="Periplasmic binding protein-like II"/>
    <property type="match status" value="1"/>
</dbReference>
<proteinExistence type="predicted"/>
<feature type="signal peptide" evidence="2">
    <location>
        <begin position="1"/>
        <end position="19"/>
    </location>
</feature>
<evidence type="ECO:0000256" key="1">
    <source>
        <dbReference type="SAM" id="MobiDB-lite"/>
    </source>
</evidence>
<feature type="chain" id="PRO_5038347269" evidence="2">
    <location>
        <begin position="20"/>
        <end position="438"/>
    </location>
</feature>
<dbReference type="CDD" id="cd13585">
    <property type="entry name" value="PBP2_TMBP_like"/>
    <property type="match status" value="1"/>
</dbReference>
<dbReference type="InterPro" id="IPR006059">
    <property type="entry name" value="SBP"/>
</dbReference>
<dbReference type="Pfam" id="PF13416">
    <property type="entry name" value="SBP_bac_8"/>
    <property type="match status" value="1"/>
</dbReference>
<gene>
    <name evidence="3" type="ORF">CF651_25850</name>
</gene>
<organism evidence="3 4">
    <name type="scientific">Paenibacillus rigui</name>
    <dbReference type="NCBI Taxonomy" id="554312"/>
    <lineage>
        <taxon>Bacteria</taxon>
        <taxon>Bacillati</taxon>
        <taxon>Bacillota</taxon>
        <taxon>Bacilli</taxon>
        <taxon>Bacillales</taxon>
        <taxon>Paenibacillaceae</taxon>
        <taxon>Paenibacillus</taxon>
    </lineage>
</organism>
<accession>A0A229UJ57</accession>
<keyword evidence="4" id="KW-1185">Reference proteome</keyword>
<sequence length="438" mass="47821">MKKASKWVVSLMTVSLALTACSSGNKEAGQGNNAGAGAGGKVTLTAWAWNVNVGALKEAMASYQKTNPNVDLKVEDIGRLDVYDKLSTGLAAGGAGLPDIVLVEDDRIQGYLSAFPKGFLDLTAKGYDKKITQFPKFKQELVSNAGKIYGFPFDAGPAGMFYRTDLFAKAGVDASKIETWDDYLAAGKTIKDKTGASMLPMDKFKDDATFRIMQNQLGVFYFDKDGKIDLTNPKVVQAMDMQKKLNDAGLIKDVNGWDGTVSATVNGSVATIPFGAWYYGTIIDQAKDTKGKWGVFQIPAFEKGGNRAANLGGSSWYITANSKQADAAYQFMDYFSTTPDVQQTAMEKYGLFPSLSSVYSKDVFQKPEQFFSNQTIWKLFTEEMPKIPTPYYTKDYSIGNDEAVKAQSDVFNGKKPADALTEAANRLKDRSKREVAAH</sequence>
<dbReference type="EMBL" id="NMQW01000047">
    <property type="protein sequence ID" value="OXM83436.1"/>
    <property type="molecule type" value="Genomic_DNA"/>
</dbReference>
<keyword evidence="2" id="KW-0732">Signal</keyword>
<dbReference type="OrthoDB" id="9768630at2"/>
<feature type="region of interest" description="Disordered" evidence="1">
    <location>
        <begin position="415"/>
        <end position="438"/>
    </location>
</feature>
<dbReference type="Gene3D" id="3.40.190.10">
    <property type="entry name" value="Periplasmic binding protein-like II"/>
    <property type="match status" value="1"/>
</dbReference>